<reference evidence="4" key="1">
    <citation type="submission" date="2019-08" db="EMBL/GenBank/DDBJ databases">
        <authorList>
            <person name="Kucharzyk K."/>
            <person name="Murdoch R.W."/>
            <person name="Higgins S."/>
            <person name="Loffler F."/>
        </authorList>
    </citation>
    <scope>NUCLEOTIDE SEQUENCE</scope>
</reference>
<dbReference type="PROSITE" id="PS51186">
    <property type="entry name" value="GNAT"/>
    <property type="match status" value="1"/>
</dbReference>
<dbReference type="Gene3D" id="3.40.630.30">
    <property type="match status" value="1"/>
</dbReference>
<evidence type="ECO:0000259" key="3">
    <source>
        <dbReference type="PROSITE" id="PS51186"/>
    </source>
</evidence>
<keyword evidence="1" id="KW-0808">Transferase</keyword>
<dbReference type="EMBL" id="VSSQ01026600">
    <property type="protein sequence ID" value="MPM75397.1"/>
    <property type="molecule type" value="Genomic_DNA"/>
</dbReference>
<accession>A0A645CEL3</accession>
<dbReference type="SUPFAM" id="SSF55729">
    <property type="entry name" value="Acyl-CoA N-acyltransferases (Nat)"/>
    <property type="match status" value="1"/>
</dbReference>
<dbReference type="PANTHER" id="PTHR43800:SF1">
    <property type="entry name" value="PEPTIDYL-LYSINE N-ACETYLTRANSFERASE YJAB"/>
    <property type="match status" value="1"/>
</dbReference>
<dbReference type="GO" id="GO:0016747">
    <property type="term" value="F:acyltransferase activity, transferring groups other than amino-acyl groups"/>
    <property type="evidence" value="ECO:0007669"/>
    <property type="project" value="InterPro"/>
</dbReference>
<gene>
    <name evidence="4" type="ORF">SDC9_122389</name>
</gene>
<dbReference type="AlphaFoldDB" id="A0A645CEL3"/>
<keyword evidence="2" id="KW-0012">Acyltransferase</keyword>
<organism evidence="4">
    <name type="scientific">bioreactor metagenome</name>
    <dbReference type="NCBI Taxonomy" id="1076179"/>
    <lineage>
        <taxon>unclassified sequences</taxon>
        <taxon>metagenomes</taxon>
        <taxon>ecological metagenomes</taxon>
    </lineage>
</organism>
<comment type="caution">
    <text evidence="4">The sequence shown here is derived from an EMBL/GenBank/DDBJ whole genome shotgun (WGS) entry which is preliminary data.</text>
</comment>
<dbReference type="InterPro" id="IPR016181">
    <property type="entry name" value="Acyl_CoA_acyltransferase"/>
</dbReference>
<name>A0A645CEL3_9ZZZZ</name>
<proteinExistence type="predicted"/>
<feature type="domain" description="N-acetyltransferase" evidence="3">
    <location>
        <begin position="3"/>
        <end position="152"/>
    </location>
</feature>
<dbReference type="Pfam" id="PF13673">
    <property type="entry name" value="Acetyltransf_10"/>
    <property type="match status" value="1"/>
</dbReference>
<protein>
    <recommendedName>
        <fullName evidence="3">N-acetyltransferase domain-containing protein</fullName>
    </recommendedName>
</protein>
<evidence type="ECO:0000256" key="1">
    <source>
        <dbReference type="ARBA" id="ARBA00022679"/>
    </source>
</evidence>
<dbReference type="PANTHER" id="PTHR43800">
    <property type="entry name" value="PEPTIDYL-LYSINE N-ACETYLTRANSFERASE YJAB"/>
    <property type="match status" value="1"/>
</dbReference>
<dbReference type="InterPro" id="IPR000182">
    <property type="entry name" value="GNAT_dom"/>
</dbReference>
<evidence type="ECO:0000256" key="2">
    <source>
        <dbReference type="ARBA" id="ARBA00023315"/>
    </source>
</evidence>
<dbReference type="CDD" id="cd04301">
    <property type="entry name" value="NAT_SF"/>
    <property type="match status" value="1"/>
</dbReference>
<sequence>MQVNIQLVDEQDLEEILRLQKDCYQSEAEIYNDYAIPPLLQDMQTLKKEFENSLFLKAVLATEIVGSIRAYADGTTCFVGKLIVKKDFRNNGIGGQLLRAVETYFPDCKRWVLFTGHKSEKNLYLYRKHGYKEFKREVANTNMTMIYLEKRI</sequence>
<evidence type="ECO:0000313" key="4">
    <source>
        <dbReference type="EMBL" id="MPM75397.1"/>
    </source>
</evidence>